<feature type="transmembrane region" description="Helical" evidence="8">
    <location>
        <begin position="301"/>
        <end position="321"/>
    </location>
</feature>
<comment type="subcellular location">
    <subcellularLocation>
        <location evidence="1">Cell membrane</location>
        <topology evidence="1">Multi-pass membrane protein</topology>
    </subcellularLocation>
</comment>
<evidence type="ECO:0000256" key="1">
    <source>
        <dbReference type="ARBA" id="ARBA00004651"/>
    </source>
</evidence>
<comment type="similarity">
    <text evidence="2">Belongs to the EccD/Snm4 family.</text>
</comment>
<keyword evidence="5 8" id="KW-1133">Transmembrane helix</keyword>
<dbReference type="Proteomes" id="UP000186096">
    <property type="component" value="Unassembled WGS sequence"/>
</dbReference>
<feature type="transmembrane region" description="Helical" evidence="8">
    <location>
        <begin position="249"/>
        <end position="267"/>
    </location>
</feature>
<dbReference type="InterPro" id="IPR044049">
    <property type="entry name" value="EccD_transm"/>
</dbReference>
<evidence type="ECO:0000256" key="8">
    <source>
        <dbReference type="SAM" id="Phobius"/>
    </source>
</evidence>
<feature type="transmembrane region" description="Helical" evidence="8">
    <location>
        <begin position="385"/>
        <end position="405"/>
    </location>
</feature>
<dbReference type="RefSeq" id="WP_239104743.1">
    <property type="nucleotide sequence ID" value="NZ_FTNI01000002.1"/>
</dbReference>
<dbReference type="Pfam" id="PF19053">
    <property type="entry name" value="EccD"/>
    <property type="match status" value="1"/>
</dbReference>
<dbReference type="STRING" id="58117.SAMN05421833_102201"/>
<evidence type="ECO:0000313" key="10">
    <source>
        <dbReference type="EMBL" id="SIQ47627.1"/>
    </source>
</evidence>
<proteinExistence type="inferred from homology"/>
<dbReference type="AlphaFoldDB" id="A0A1N6T335"/>
<feature type="transmembrane region" description="Helical" evidence="8">
    <location>
        <begin position="187"/>
        <end position="206"/>
    </location>
</feature>
<name>A0A1N6T335_9ACTN</name>
<sequence>MSSPVPLHVQQGVVQQGMIHHGPGHQGTGHQGPAQQGALPQATVPLPPLCHVTVVAPRRKADLALPSDIPLPHVMPGLLRAVGEAGGDAAAAPGWVLQRLGGPPLDLGQSLGALGVLDGEVLYLRPRDAVMPPAVYDDVADVVATGTKEGGGRWEPRHTRLLGMGVAAGLLALGAVVLALAAAPPRLTAGVAGAVAVLLVAAGAVVSRAVGQPTAGALVGYAALPHAFLAGLFTPGASGAVLVLGAPNLLAGLAYTALVATVGGVLIADGVAGFLGVAVASVAGAVGAGCVMVFGGSGAGAAAVVATALLALSPLIPTLSFRMARVPLPPLPTSAEELRSDNQRIDGPLVLQRTAQAHRYATGMVIAIALACVAAELLLVQHGGWVARATAATLALALAMRARVFAGVAQRLWMVLTAAAGAATLAFALGTGADAVAEVAVTIGVLWTALLVLGLGLWLPSGRPSPFWGRAADILDVLLIVALVPLTLGVLDLYAWVRGLSG</sequence>
<feature type="transmembrane region" description="Helical" evidence="8">
    <location>
        <begin position="471"/>
        <end position="497"/>
    </location>
</feature>
<dbReference type="GO" id="GO:0005886">
    <property type="term" value="C:plasma membrane"/>
    <property type="evidence" value="ECO:0007669"/>
    <property type="project" value="UniProtKB-SubCell"/>
</dbReference>
<keyword evidence="3" id="KW-1003">Cell membrane</keyword>
<dbReference type="InterPro" id="IPR006707">
    <property type="entry name" value="T7SS_EccD"/>
</dbReference>
<reference evidence="11" key="1">
    <citation type="submission" date="2017-01" db="EMBL/GenBank/DDBJ databases">
        <authorList>
            <person name="Varghese N."/>
            <person name="Submissions S."/>
        </authorList>
    </citation>
    <scope>NUCLEOTIDE SEQUENCE [LARGE SCALE GENOMIC DNA]</scope>
    <source>
        <strain evidence="11">ATCC 12950</strain>
    </source>
</reference>
<evidence type="ECO:0000313" key="11">
    <source>
        <dbReference type="Proteomes" id="UP000186096"/>
    </source>
</evidence>
<dbReference type="EMBL" id="FTNI01000002">
    <property type="protein sequence ID" value="SIQ47627.1"/>
    <property type="molecule type" value="Genomic_DNA"/>
</dbReference>
<feature type="transmembrane region" description="Helical" evidence="8">
    <location>
        <begin position="161"/>
        <end position="181"/>
    </location>
</feature>
<evidence type="ECO:0000256" key="2">
    <source>
        <dbReference type="ARBA" id="ARBA00006162"/>
    </source>
</evidence>
<evidence type="ECO:0000259" key="9">
    <source>
        <dbReference type="Pfam" id="PF19053"/>
    </source>
</evidence>
<feature type="compositionally biased region" description="Low complexity" evidence="7">
    <location>
        <begin position="31"/>
        <end position="41"/>
    </location>
</feature>
<evidence type="ECO:0000256" key="4">
    <source>
        <dbReference type="ARBA" id="ARBA00022692"/>
    </source>
</evidence>
<dbReference type="Pfam" id="PF08817">
    <property type="entry name" value="YukD"/>
    <property type="match status" value="1"/>
</dbReference>
<protein>
    <submittedName>
        <fullName evidence="10">Type VII secretion integral membrane protein EccD</fullName>
    </submittedName>
</protein>
<keyword evidence="4 8" id="KW-0812">Transmembrane</keyword>
<feature type="transmembrane region" description="Helical" evidence="8">
    <location>
        <begin position="360"/>
        <end position="379"/>
    </location>
</feature>
<feature type="transmembrane region" description="Helical" evidence="8">
    <location>
        <begin position="274"/>
        <end position="295"/>
    </location>
</feature>
<accession>A0A1N6T335</accession>
<evidence type="ECO:0000256" key="7">
    <source>
        <dbReference type="SAM" id="MobiDB-lite"/>
    </source>
</evidence>
<feature type="transmembrane region" description="Helical" evidence="8">
    <location>
        <begin position="218"/>
        <end position="243"/>
    </location>
</feature>
<organism evidence="10 11">
    <name type="scientific">Microbispora rosea</name>
    <dbReference type="NCBI Taxonomy" id="58117"/>
    <lineage>
        <taxon>Bacteria</taxon>
        <taxon>Bacillati</taxon>
        <taxon>Actinomycetota</taxon>
        <taxon>Actinomycetes</taxon>
        <taxon>Streptosporangiales</taxon>
        <taxon>Streptosporangiaceae</taxon>
        <taxon>Microbispora</taxon>
    </lineage>
</organism>
<dbReference type="NCBIfam" id="TIGR03920">
    <property type="entry name" value="T7SS_EccD"/>
    <property type="match status" value="1"/>
</dbReference>
<evidence type="ECO:0000256" key="3">
    <source>
        <dbReference type="ARBA" id="ARBA00022475"/>
    </source>
</evidence>
<feature type="domain" description="EccD-like transmembrane" evidence="9">
    <location>
        <begin position="159"/>
        <end position="500"/>
    </location>
</feature>
<keyword evidence="6 8" id="KW-0472">Membrane</keyword>
<dbReference type="Gene3D" id="3.10.20.90">
    <property type="entry name" value="Phosphatidylinositol 3-kinase Catalytic Subunit, Chain A, domain 1"/>
    <property type="match status" value="1"/>
</dbReference>
<feature type="transmembrane region" description="Helical" evidence="8">
    <location>
        <begin position="412"/>
        <end position="433"/>
    </location>
</feature>
<keyword evidence="11" id="KW-1185">Reference proteome</keyword>
<evidence type="ECO:0000256" key="5">
    <source>
        <dbReference type="ARBA" id="ARBA00022989"/>
    </source>
</evidence>
<dbReference type="InterPro" id="IPR024962">
    <property type="entry name" value="YukD-like"/>
</dbReference>
<dbReference type="PIRSF" id="PIRSF017804">
    <property type="entry name" value="Secretion_EccD1"/>
    <property type="match status" value="1"/>
</dbReference>
<evidence type="ECO:0000256" key="6">
    <source>
        <dbReference type="ARBA" id="ARBA00023136"/>
    </source>
</evidence>
<gene>
    <name evidence="10" type="ORF">SAMN05421833_102201</name>
</gene>
<feature type="transmembrane region" description="Helical" evidence="8">
    <location>
        <begin position="439"/>
        <end position="459"/>
    </location>
</feature>
<feature type="region of interest" description="Disordered" evidence="7">
    <location>
        <begin position="18"/>
        <end position="41"/>
    </location>
</feature>